<reference evidence="2 3" key="1">
    <citation type="submission" date="2016-04" db="EMBL/GenBank/DDBJ databases">
        <title>A degradative enzymes factory behind the ericoid mycorrhizal symbiosis.</title>
        <authorList>
            <consortium name="DOE Joint Genome Institute"/>
            <person name="Martino E."/>
            <person name="Morin E."/>
            <person name="Grelet G."/>
            <person name="Kuo A."/>
            <person name="Kohler A."/>
            <person name="Daghino S."/>
            <person name="Barry K."/>
            <person name="Choi C."/>
            <person name="Cichocki N."/>
            <person name="Clum A."/>
            <person name="Copeland A."/>
            <person name="Hainaut M."/>
            <person name="Haridas S."/>
            <person name="Labutti K."/>
            <person name="Lindquist E."/>
            <person name="Lipzen A."/>
            <person name="Khouja H.-R."/>
            <person name="Murat C."/>
            <person name="Ohm R."/>
            <person name="Olson A."/>
            <person name="Spatafora J."/>
            <person name="Veneault-Fourrey C."/>
            <person name="Henrissat B."/>
            <person name="Grigoriev I."/>
            <person name="Martin F."/>
            <person name="Perotto S."/>
        </authorList>
    </citation>
    <scope>NUCLEOTIDE SEQUENCE [LARGE SCALE GENOMIC DNA]</scope>
    <source>
        <strain evidence="2 3">E</strain>
    </source>
</reference>
<feature type="compositionally biased region" description="Basic and acidic residues" evidence="1">
    <location>
        <begin position="1"/>
        <end position="13"/>
    </location>
</feature>
<protein>
    <submittedName>
        <fullName evidence="2">Uncharacterized protein</fullName>
    </submittedName>
</protein>
<dbReference type="RefSeq" id="XP_024729166.1">
    <property type="nucleotide sequence ID" value="XM_024885423.1"/>
</dbReference>
<gene>
    <name evidence="2" type="ORF">K444DRAFT_648094</name>
</gene>
<name>A0A2J6SNC3_9HELO</name>
<dbReference type="OrthoDB" id="5422293at2759"/>
<dbReference type="InParanoid" id="A0A2J6SNC3"/>
<sequence>MGQGKGPHEKNREVYVPSPEEYPTFPPPPPQAILQAPTEYWTKVSARKFAASRGVFEDSSLYALYRLYEFIILDKVFDYRTALEAFWRQHRWAIQAIPDPKDSNPVRYAFLAGCTHLLARSFNQRVKIGLQRGMPSLITPEEAGEARNVPDHLRRYESVPELAMRVPALATTLVIPTHDGVVLQSHGDKRADPDFLAKNILLWTPHIYFT</sequence>
<organism evidence="2 3">
    <name type="scientific">Hyaloscypha bicolor E</name>
    <dbReference type="NCBI Taxonomy" id="1095630"/>
    <lineage>
        <taxon>Eukaryota</taxon>
        <taxon>Fungi</taxon>
        <taxon>Dikarya</taxon>
        <taxon>Ascomycota</taxon>
        <taxon>Pezizomycotina</taxon>
        <taxon>Leotiomycetes</taxon>
        <taxon>Helotiales</taxon>
        <taxon>Hyaloscyphaceae</taxon>
        <taxon>Hyaloscypha</taxon>
        <taxon>Hyaloscypha bicolor</taxon>
    </lineage>
</organism>
<proteinExistence type="predicted"/>
<dbReference type="AlphaFoldDB" id="A0A2J6SNC3"/>
<evidence type="ECO:0000313" key="2">
    <source>
        <dbReference type="EMBL" id="PMD52262.1"/>
    </source>
</evidence>
<feature type="region of interest" description="Disordered" evidence="1">
    <location>
        <begin position="1"/>
        <end position="23"/>
    </location>
</feature>
<accession>A0A2J6SNC3</accession>
<keyword evidence="3" id="KW-1185">Reference proteome</keyword>
<evidence type="ECO:0000256" key="1">
    <source>
        <dbReference type="SAM" id="MobiDB-lite"/>
    </source>
</evidence>
<evidence type="ECO:0000313" key="3">
    <source>
        <dbReference type="Proteomes" id="UP000235371"/>
    </source>
</evidence>
<dbReference type="GeneID" id="36593500"/>
<dbReference type="Proteomes" id="UP000235371">
    <property type="component" value="Unassembled WGS sequence"/>
</dbReference>
<dbReference type="EMBL" id="KZ613912">
    <property type="protein sequence ID" value="PMD52262.1"/>
    <property type="molecule type" value="Genomic_DNA"/>
</dbReference>